<name>A0A8D2NEH3_ZONAL</name>
<organism evidence="1 2">
    <name type="scientific">Zonotrichia albicollis</name>
    <name type="common">White-throated sparrow</name>
    <name type="synonym">Fringilla albicollis</name>
    <dbReference type="NCBI Taxonomy" id="44394"/>
    <lineage>
        <taxon>Eukaryota</taxon>
        <taxon>Metazoa</taxon>
        <taxon>Chordata</taxon>
        <taxon>Craniata</taxon>
        <taxon>Vertebrata</taxon>
        <taxon>Euteleostomi</taxon>
        <taxon>Archelosauria</taxon>
        <taxon>Archosauria</taxon>
        <taxon>Dinosauria</taxon>
        <taxon>Saurischia</taxon>
        <taxon>Theropoda</taxon>
        <taxon>Coelurosauria</taxon>
        <taxon>Aves</taxon>
        <taxon>Neognathae</taxon>
        <taxon>Neoaves</taxon>
        <taxon>Telluraves</taxon>
        <taxon>Australaves</taxon>
        <taxon>Passeriformes</taxon>
        <taxon>Passerellidae</taxon>
        <taxon>Zonotrichia</taxon>
    </lineage>
</organism>
<accession>A0A8D2NEH3</accession>
<reference evidence="1" key="2">
    <citation type="submission" date="2025-09" db="UniProtKB">
        <authorList>
            <consortium name="Ensembl"/>
        </authorList>
    </citation>
    <scope>IDENTIFICATION</scope>
</reference>
<dbReference type="Ensembl" id="ENSZALT00000028350.1">
    <property type="protein sequence ID" value="ENSZALP00000021757.1"/>
    <property type="gene ID" value="ENSZALG00000016982.1"/>
</dbReference>
<reference evidence="1" key="1">
    <citation type="submission" date="2025-08" db="UniProtKB">
        <authorList>
            <consortium name="Ensembl"/>
        </authorList>
    </citation>
    <scope>IDENTIFICATION</scope>
</reference>
<proteinExistence type="predicted"/>
<dbReference type="Proteomes" id="UP000694413">
    <property type="component" value="Unassembled WGS sequence"/>
</dbReference>
<sequence length="73" mass="8019">LRVVKSLFPFSLHSAATGNFDQDKFKYRCHSGTRLCYFLKFPPLMLISATSSVFHSCCASHSSFAGTLATGIL</sequence>
<evidence type="ECO:0000313" key="1">
    <source>
        <dbReference type="Ensembl" id="ENSZALP00000021757.1"/>
    </source>
</evidence>
<dbReference type="AlphaFoldDB" id="A0A8D2NEH3"/>
<protein>
    <submittedName>
        <fullName evidence="1">Uncharacterized protein</fullName>
    </submittedName>
</protein>
<keyword evidence="2" id="KW-1185">Reference proteome</keyword>
<evidence type="ECO:0000313" key="2">
    <source>
        <dbReference type="Proteomes" id="UP000694413"/>
    </source>
</evidence>